<reference evidence="14 16" key="2">
    <citation type="submission" date="2020-06" db="EMBL/GenBank/DDBJ databases">
        <title>Complete genome of Paenibacillus barcinonensis KACC11450.</title>
        <authorList>
            <person name="Kim M."/>
            <person name="Park Y.-J."/>
            <person name="Shin J.-H."/>
        </authorList>
    </citation>
    <scope>NUCLEOTIDE SEQUENCE [LARGE SCALE GENOMIC DNA]</scope>
    <source>
        <strain evidence="14 16">KACC11450</strain>
    </source>
</reference>
<keyword evidence="6 13" id="KW-0418">Kinase</keyword>
<evidence type="ECO:0000256" key="1">
    <source>
        <dbReference type="ARBA" id="ARBA00000085"/>
    </source>
</evidence>
<evidence type="ECO:0000256" key="4">
    <source>
        <dbReference type="ARBA" id="ARBA00022679"/>
    </source>
</evidence>
<dbReference type="SUPFAM" id="SSF55781">
    <property type="entry name" value="GAF domain-like"/>
    <property type="match status" value="1"/>
</dbReference>
<dbReference type="InterPro" id="IPR003594">
    <property type="entry name" value="HATPase_dom"/>
</dbReference>
<dbReference type="GO" id="GO:0005524">
    <property type="term" value="F:ATP binding"/>
    <property type="evidence" value="ECO:0007669"/>
    <property type="project" value="UniProtKB-KW"/>
</dbReference>
<keyword evidence="8" id="KW-0902">Two-component regulatory system</keyword>
<evidence type="ECO:0000256" key="2">
    <source>
        <dbReference type="ARBA" id="ARBA00012438"/>
    </source>
</evidence>
<keyword evidence="3 9" id="KW-0597">Phosphoprotein</keyword>
<protein>
    <recommendedName>
        <fullName evidence="2">histidine kinase</fullName>
        <ecNumber evidence="2">2.7.13.3</ecNumber>
    </recommendedName>
</protein>
<evidence type="ECO:0000313" key="14">
    <source>
        <dbReference type="EMBL" id="QKS57478.1"/>
    </source>
</evidence>
<dbReference type="PANTHER" id="PTHR45339:SF1">
    <property type="entry name" value="HYBRID SIGNAL TRANSDUCTION HISTIDINE KINASE J"/>
    <property type="match status" value="1"/>
</dbReference>
<dbReference type="Gene3D" id="3.30.565.10">
    <property type="entry name" value="Histidine kinase-like ATPase, C-terminal domain"/>
    <property type="match status" value="1"/>
</dbReference>
<evidence type="ECO:0000256" key="3">
    <source>
        <dbReference type="ARBA" id="ARBA00022553"/>
    </source>
</evidence>
<dbReference type="SUPFAM" id="SSF52172">
    <property type="entry name" value="CheY-like"/>
    <property type="match status" value="1"/>
</dbReference>
<keyword evidence="16" id="KW-1185">Reference proteome</keyword>
<dbReference type="EMBL" id="CP054614">
    <property type="protein sequence ID" value="QKS57478.1"/>
    <property type="molecule type" value="Genomic_DNA"/>
</dbReference>
<feature type="domain" description="Response regulatory" evidence="12">
    <location>
        <begin position="446"/>
        <end position="559"/>
    </location>
</feature>
<organism evidence="13 15">
    <name type="scientific">Paenibacillus barcinonensis</name>
    <dbReference type="NCBI Taxonomy" id="198119"/>
    <lineage>
        <taxon>Bacteria</taxon>
        <taxon>Bacillati</taxon>
        <taxon>Bacillota</taxon>
        <taxon>Bacilli</taxon>
        <taxon>Bacillales</taxon>
        <taxon>Paenibacillaceae</taxon>
        <taxon>Paenibacillus</taxon>
    </lineage>
</organism>
<dbReference type="InterPro" id="IPR003018">
    <property type="entry name" value="GAF"/>
</dbReference>
<keyword evidence="5" id="KW-0547">Nucleotide-binding</keyword>
<dbReference type="Proteomes" id="UP000247790">
    <property type="component" value="Unassembled WGS sequence"/>
</dbReference>
<evidence type="ECO:0000256" key="10">
    <source>
        <dbReference type="SAM" id="Coils"/>
    </source>
</evidence>
<evidence type="ECO:0000256" key="5">
    <source>
        <dbReference type="ARBA" id="ARBA00022741"/>
    </source>
</evidence>
<dbReference type="InterPro" id="IPR003661">
    <property type="entry name" value="HisK_dim/P_dom"/>
</dbReference>
<dbReference type="Pfam" id="PF00512">
    <property type="entry name" value="HisKA"/>
    <property type="match status" value="1"/>
</dbReference>
<dbReference type="Pfam" id="PF02518">
    <property type="entry name" value="HATPase_c"/>
    <property type="match status" value="1"/>
</dbReference>
<feature type="modified residue" description="4-aspartylphosphate" evidence="9">
    <location>
        <position position="496"/>
    </location>
</feature>
<dbReference type="PANTHER" id="PTHR45339">
    <property type="entry name" value="HYBRID SIGNAL TRANSDUCTION HISTIDINE KINASE J"/>
    <property type="match status" value="1"/>
</dbReference>
<proteinExistence type="predicted"/>
<dbReference type="InterPro" id="IPR036097">
    <property type="entry name" value="HisK_dim/P_sf"/>
</dbReference>
<evidence type="ECO:0000259" key="11">
    <source>
        <dbReference type="PROSITE" id="PS50109"/>
    </source>
</evidence>
<dbReference type="OrthoDB" id="2676347at2"/>
<dbReference type="EC" id="2.7.13.3" evidence="2"/>
<keyword evidence="4" id="KW-0808">Transferase</keyword>
<gene>
    <name evidence="13" type="ORF">DFQ00_103225</name>
    <name evidence="14" type="ORF">HUB98_14980</name>
</gene>
<comment type="catalytic activity">
    <reaction evidence="1">
        <text>ATP + protein L-histidine = ADP + protein N-phospho-L-histidine.</text>
        <dbReference type="EC" id="2.7.13.3"/>
    </reaction>
</comment>
<dbReference type="PROSITE" id="PS50109">
    <property type="entry name" value="HIS_KIN"/>
    <property type="match status" value="1"/>
</dbReference>
<dbReference type="Gene3D" id="3.30.450.40">
    <property type="match status" value="1"/>
</dbReference>
<evidence type="ECO:0000313" key="16">
    <source>
        <dbReference type="Proteomes" id="UP000509327"/>
    </source>
</evidence>
<keyword evidence="10" id="KW-0175">Coiled coil</keyword>
<dbReference type="Gene3D" id="1.10.287.130">
    <property type="match status" value="1"/>
</dbReference>
<dbReference type="SUPFAM" id="SSF55874">
    <property type="entry name" value="ATPase domain of HSP90 chaperone/DNA topoisomerase II/histidine kinase"/>
    <property type="match status" value="1"/>
</dbReference>
<dbReference type="SUPFAM" id="SSF47384">
    <property type="entry name" value="Homodimeric domain of signal transducing histidine kinase"/>
    <property type="match status" value="1"/>
</dbReference>
<feature type="domain" description="Histidine kinase" evidence="11">
    <location>
        <begin position="210"/>
        <end position="429"/>
    </location>
</feature>
<dbReference type="InterPro" id="IPR011006">
    <property type="entry name" value="CheY-like_superfamily"/>
</dbReference>
<accession>A0A2V4VMJ7</accession>
<dbReference type="SMART" id="SM00387">
    <property type="entry name" value="HATPase_c"/>
    <property type="match status" value="1"/>
</dbReference>
<evidence type="ECO:0000313" key="15">
    <source>
        <dbReference type="Proteomes" id="UP000247790"/>
    </source>
</evidence>
<evidence type="ECO:0000256" key="6">
    <source>
        <dbReference type="ARBA" id="ARBA00022777"/>
    </source>
</evidence>
<dbReference type="SMART" id="SM00388">
    <property type="entry name" value="HisKA"/>
    <property type="match status" value="1"/>
</dbReference>
<dbReference type="InterPro" id="IPR036890">
    <property type="entry name" value="HATPase_C_sf"/>
</dbReference>
<dbReference type="SMART" id="SM00065">
    <property type="entry name" value="GAF"/>
    <property type="match status" value="1"/>
</dbReference>
<evidence type="ECO:0000313" key="13">
    <source>
        <dbReference type="EMBL" id="PYE50806.1"/>
    </source>
</evidence>
<dbReference type="SMART" id="SM00448">
    <property type="entry name" value="REC"/>
    <property type="match status" value="1"/>
</dbReference>
<reference evidence="13 15" key="1">
    <citation type="submission" date="2018-06" db="EMBL/GenBank/DDBJ databases">
        <title>Genomic Encyclopedia of Type Strains, Phase III (KMG-III): the genomes of soil and plant-associated and newly described type strains.</title>
        <authorList>
            <person name="Whitman W."/>
        </authorList>
    </citation>
    <scope>NUCLEOTIDE SEQUENCE [LARGE SCALE GENOMIC DNA]</scope>
    <source>
        <strain evidence="13 15">CECT 7022</strain>
    </source>
</reference>
<sequence>MNLNIAAKTNKVGWTMGTVEGRYQGFYKNIEEAAAHIVDVLSGILRVNTIFVATNDGVTNVILEAFNRKEQLIAKGTALPFTESYCSLVLKGNGSVVTIQDTCEHSVTRSMDVTTGLGNRFFVGVPIIRRSGEAFGTICIMDEPGYVISETDMRTLEAMAVFLGYVVDLESALQVQEQRLSDSEQLQEKLQAEKERAESEAMTKTQMLKLMSHEIRNPLNGILGLTDLMRTPDMSEEQAEYVNMIETSGNILLSLLNNMMNFNINDAGKTVIHDDPFDLVSMIENTVYLYASTAASKQIELGLNLNLNVSQVFIGDEIKLGQLLGHVMQYAMDSTREGAVLVTADLNEGAQGDTDVLVLRVRYTGQMLSDNRLRTSTAKSEAINTEKLIGSNLGLAVSQNLAILMHGRIQVSALDGTMTEFQISLPLRRYWDLPQVTSVQQRLRGKKVLLAKDPDILQGVSSLMRKWEMEVHMTSDSAVAYHWIKEGFKPDVAVVDLGLREGVTADFVMDLKQQVKALPVIMLVPYGMHMDLHQTQAFEAVLTKPVRQTELLNALSIILP</sequence>
<dbReference type="Pfam" id="PF00072">
    <property type="entry name" value="Response_reg"/>
    <property type="match status" value="1"/>
</dbReference>
<evidence type="ECO:0000256" key="8">
    <source>
        <dbReference type="ARBA" id="ARBA00023012"/>
    </source>
</evidence>
<evidence type="ECO:0000256" key="7">
    <source>
        <dbReference type="ARBA" id="ARBA00022840"/>
    </source>
</evidence>
<keyword evidence="7" id="KW-0067">ATP-binding</keyword>
<dbReference type="GO" id="GO:0000155">
    <property type="term" value="F:phosphorelay sensor kinase activity"/>
    <property type="evidence" value="ECO:0007669"/>
    <property type="project" value="InterPro"/>
</dbReference>
<dbReference type="RefSeq" id="WP_146236125.1">
    <property type="nucleotide sequence ID" value="NZ_CP054614.1"/>
</dbReference>
<dbReference type="InterPro" id="IPR005467">
    <property type="entry name" value="His_kinase_dom"/>
</dbReference>
<evidence type="ECO:0000259" key="12">
    <source>
        <dbReference type="PROSITE" id="PS50110"/>
    </source>
</evidence>
<name>A0A2V4VMJ7_PAEBA</name>
<dbReference type="AlphaFoldDB" id="A0A2V4VMJ7"/>
<dbReference type="InterPro" id="IPR001789">
    <property type="entry name" value="Sig_transdc_resp-reg_receiver"/>
</dbReference>
<dbReference type="CDD" id="cd00082">
    <property type="entry name" value="HisKA"/>
    <property type="match status" value="1"/>
</dbReference>
<feature type="coiled-coil region" evidence="10">
    <location>
        <begin position="166"/>
        <end position="207"/>
    </location>
</feature>
<dbReference type="PROSITE" id="PS50110">
    <property type="entry name" value="RESPONSE_REGULATORY"/>
    <property type="match status" value="1"/>
</dbReference>
<dbReference type="Gene3D" id="3.40.50.2300">
    <property type="match status" value="1"/>
</dbReference>
<dbReference type="Pfam" id="PF01590">
    <property type="entry name" value="GAF"/>
    <property type="match status" value="1"/>
</dbReference>
<dbReference type="EMBL" id="QJSW01000003">
    <property type="protein sequence ID" value="PYE50806.1"/>
    <property type="molecule type" value="Genomic_DNA"/>
</dbReference>
<evidence type="ECO:0000256" key="9">
    <source>
        <dbReference type="PROSITE-ProRule" id="PRU00169"/>
    </source>
</evidence>
<dbReference type="Proteomes" id="UP000509327">
    <property type="component" value="Chromosome"/>
</dbReference>
<dbReference type="InterPro" id="IPR029016">
    <property type="entry name" value="GAF-like_dom_sf"/>
</dbReference>